<gene>
    <name evidence="2" type="ORF">COLO4_16458</name>
</gene>
<accession>A0A1R3JH94</accession>
<dbReference type="OrthoDB" id="1740044at2759"/>
<sequence length="142" mass="15881">MDFGLVSLEEFVGSDNTTTTPSDGFTTPCLAPDPETKQKWYGSGSFLKQERSGNNEDDWRSSKLVKIDDFSASKAMQLLHQRNTLLRSFNTNSTSSSILSSDGQQQMLSFSAPKSDALSLDRSSQNVSFLYFHLPDSFFFPR</sequence>
<organism evidence="2 3">
    <name type="scientific">Corchorus olitorius</name>
    <dbReference type="NCBI Taxonomy" id="93759"/>
    <lineage>
        <taxon>Eukaryota</taxon>
        <taxon>Viridiplantae</taxon>
        <taxon>Streptophyta</taxon>
        <taxon>Embryophyta</taxon>
        <taxon>Tracheophyta</taxon>
        <taxon>Spermatophyta</taxon>
        <taxon>Magnoliopsida</taxon>
        <taxon>eudicotyledons</taxon>
        <taxon>Gunneridae</taxon>
        <taxon>Pentapetalae</taxon>
        <taxon>rosids</taxon>
        <taxon>malvids</taxon>
        <taxon>Malvales</taxon>
        <taxon>Malvaceae</taxon>
        <taxon>Grewioideae</taxon>
        <taxon>Apeibeae</taxon>
        <taxon>Corchorus</taxon>
    </lineage>
</organism>
<reference evidence="3" key="1">
    <citation type="submission" date="2013-09" db="EMBL/GenBank/DDBJ databases">
        <title>Corchorus olitorius genome sequencing.</title>
        <authorList>
            <person name="Alam M."/>
            <person name="Haque M.S."/>
            <person name="Islam M.S."/>
            <person name="Emdad E.M."/>
            <person name="Islam M.M."/>
            <person name="Ahmed B."/>
            <person name="Halim A."/>
            <person name="Hossen Q.M.M."/>
            <person name="Hossain M.Z."/>
            <person name="Ahmed R."/>
            <person name="Khan M.M."/>
            <person name="Islam R."/>
            <person name="Rashid M.M."/>
            <person name="Khan S.A."/>
            <person name="Rahman M.S."/>
            <person name="Alam M."/>
            <person name="Yahiya A.S."/>
            <person name="Khan M.S."/>
            <person name="Azam M.S."/>
            <person name="Haque T."/>
            <person name="Lashkar M.Z.H."/>
            <person name="Akhand A.I."/>
            <person name="Morshed G."/>
            <person name="Roy S."/>
            <person name="Uddin K.S."/>
            <person name="Rabeya T."/>
            <person name="Hossain A.S."/>
            <person name="Chowdhury A."/>
            <person name="Snigdha A.R."/>
            <person name="Mortoza M.S."/>
            <person name="Matin S.A."/>
            <person name="Hoque S.M.E."/>
            <person name="Islam M.K."/>
            <person name="Roy D.K."/>
            <person name="Haider R."/>
            <person name="Moosa M.M."/>
            <person name="Elias S.M."/>
            <person name="Hasan A.M."/>
            <person name="Jahan S."/>
            <person name="Shafiuddin M."/>
            <person name="Mahmood N."/>
            <person name="Shommy N.S."/>
        </authorList>
    </citation>
    <scope>NUCLEOTIDE SEQUENCE [LARGE SCALE GENOMIC DNA]</scope>
    <source>
        <strain evidence="3">cv. O-4</strain>
    </source>
</reference>
<evidence type="ECO:0000313" key="2">
    <source>
        <dbReference type="EMBL" id="OMO94218.1"/>
    </source>
</evidence>
<evidence type="ECO:0000256" key="1">
    <source>
        <dbReference type="SAM" id="MobiDB-lite"/>
    </source>
</evidence>
<evidence type="ECO:0000313" key="3">
    <source>
        <dbReference type="Proteomes" id="UP000187203"/>
    </source>
</evidence>
<feature type="region of interest" description="Disordered" evidence="1">
    <location>
        <begin position="13"/>
        <end position="35"/>
    </location>
</feature>
<feature type="compositionally biased region" description="Low complexity" evidence="1">
    <location>
        <begin position="17"/>
        <end position="27"/>
    </location>
</feature>
<protein>
    <submittedName>
        <fullName evidence="2">Uncharacterized protein</fullName>
    </submittedName>
</protein>
<comment type="caution">
    <text evidence="2">The sequence shown here is derived from an EMBL/GenBank/DDBJ whole genome shotgun (WGS) entry which is preliminary data.</text>
</comment>
<dbReference type="EMBL" id="AWUE01016099">
    <property type="protein sequence ID" value="OMO94218.1"/>
    <property type="molecule type" value="Genomic_DNA"/>
</dbReference>
<keyword evidence="3" id="KW-1185">Reference proteome</keyword>
<dbReference type="AlphaFoldDB" id="A0A1R3JH94"/>
<proteinExistence type="predicted"/>
<dbReference type="Proteomes" id="UP000187203">
    <property type="component" value="Unassembled WGS sequence"/>
</dbReference>
<name>A0A1R3JH94_9ROSI</name>